<keyword evidence="4" id="KW-1133">Transmembrane helix</keyword>
<dbReference type="InterPro" id="IPR036770">
    <property type="entry name" value="Ankyrin_rpt-contain_sf"/>
</dbReference>
<feature type="non-terminal residue" evidence="5">
    <location>
        <position position="532"/>
    </location>
</feature>
<proteinExistence type="predicted"/>
<dbReference type="SMART" id="SM00248">
    <property type="entry name" value="ANK"/>
    <property type="match status" value="6"/>
</dbReference>
<keyword evidence="4" id="KW-0472">Membrane</keyword>
<dbReference type="PROSITE" id="PS50297">
    <property type="entry name" value="ANK_REP_REGION"/>
    <property type="match status" value="1"/>
</dbReference>
<gene>
    <name evidence="5" type="ORF">DEA37_0011630</name>
</gene>
<dbReference type="InterPro" id="IPR002110">
    <property type="entry name" value="Ankyrin_rpt"/>
</dbReference>
<comment type="caution">
    <text evidence="5">The sequence shown here is derived from an EMBL/GenBank/DDBJ whole genome shotgun (WGS) entry which is preliminary data.</text>
</comment>
<dbReference type="PANTHER" id="PTHR24193">
    <property type="entry name" value="ANKYRIN REPEAT PROTEIN"/>
    <property type="match status" value="1"/>
</dbReference>
<protein>
    <submittedName>
        <fullName evidence="5">Rabankyrin-5</fullName>
    </submittedName>
</protein>
<evidence type="ECO:0000313" key="6">
    <source>
        <dbReference type="Proteomes" id="UP000324629"/>
    </source>
</evidence>
<evidence type="ECO:0000256" key="4">
    <source>
        <dbReference type="SAM" id="Phobius"/>
    </source>
</evidence>
<dbReference type="Proteomes" id="UP000324629">
    <property type="component" value="Unassembled WGS sequence"/>
</dbReference>
<evidence type="ECO:0000256" key="3">
    <source>
        <dbReference type="PROSITE-ProRule" id="PRU00023"/>
    </source>
</evidence>
<sequence>MLIQSLTGHHSIRKFVFDSDFTCALVFDSMLMLLVTTPLHIALLHNSKAMFDLLLEQPERFDLDATDRLGCPPLWFALVADFGDTSTPSSNAYGFADQMFSDDPPLSRSYAASLIRAGADVNFRFGCTLDGDDNHTIEAAGYSFPKDGDTLLMACARCGLESGALFLLQPQPNCSPAIVESTNVSGETVYHLAVESKLKALSHRLATVHRADPNQFRIRTVITNEPTFTKPLDSPPVQKAIVLSSTFGSPKCVDPFQLFPDDDVVSANGDFTQPVTFENPFDLNSMSERMDPDGQGPMSNTSDSSVVAVRNEELPRERFVEEKRTPLHLAVTNGLSELIELYLDLKCDREPDWFLLDENGESVLSLALWSEHFDLASRIFVAASRQYQKTLGPTDTSANAVLAQFTGGSGATSLLHRAVEHNQLEAVRFLIRHRDDVDHSFCTYRSPHSPKVLDDDLWANENSAANHSFRDAIICPLWTALTWNRLNIADLLVCHGADVNRWHNFLGTAIQVSLLHRCIDQQYDIAAAFLIQ</sequence>
<name>A0A5J4N629_9TREM</name>
<organism evidence="5 6">
    <name type="scientific">Paragonimus westermani</name>
    <dbReference type="NCBI Taxonomy" id="34504"/>
    <lineage>
        <taxon>Eukaryota</taxon>
        <taxon>Metazoa</taxon>
        <taxon>Spiralia</taxon>
        <taxon>Lophotrochozoa</taxon>
        <taxon>Platyhelminthes</taxon>
        <taxon>Trematoda</taxon>
        <taxon>Digenea</taxon>
        <taxon>Plagiorchiida</taxon>
        <taxon>Troglotremata</taxon>
        <taxon>Troglotrematidae</taxon>
        <taxon>Paragonimus</taxon>
    </lineage>
</organism>
<evidence type="ECO:0000313" key="5">
    <source>
        <dbReference type="EMBL" id="KAA3670975.1"/>
    </source>
</evidence>
<dbReference type="EMBL" id="QNGE01007613">
    <property type="protein sequence ID" value="KAA3670975.1"/>
    <property type="molecule type" value="Genomic_DNA"/>
</dbReference>
<keyword evidence="2 3" id="KW-0040">ANK repeat</keyword>
<dbReference type="PANTHER" id="PTHR24193:SF121">
    <property type="entry name" value="ADA2A-CONTAINING COMPLEX COMPONENT 3, ISOFORM D"/>
    <property type="match status" value="1"/>
</dbReference>
<dbReference type="AlphaFoldDB" id="A0A5J4N629"/>
<dbReference type="InterPro" id="IPR050663">
    <property type="entry name" value="Ankyrin-SOCS_Box"/>
</dbReference>
<dbReference type="SUPFAM" id="SSF48403">
    <property type="entry name" value="Ankyrin repeat"/>
    <property type="match status" value="2"/>
</dbReference>
<accession>A0A5J4N629</accession>
<keyword evidence="1" id="KW-0677">Repeat</keyword>
<evidence type="ECO:0000256" key="1">
    <source>
        <dbReference type="ARBA" id="ARBA00022737"/>
    </source>
</evidence>
<keyword evidence="6" id="KW-1185">Reference proteome</keyword>
<dbReference type="GO" id="GO:0005634">
    <property type="term" value="C:nucleus"/>
    <property type="evidence" value="ECO:0007669"/>
    <property type="project" value="TreeGrafter"/>
</dbReference>
<dbReference type="GO" id="GO:0000976">
    <property type="term" value="F:transcription cis-regulatory region binding"/>
    <property type="evidence" value="ECO:0007669"/>
    <property type="project" value="TreeGrafter"/>
</dbReference>
<dbReference type="PROSITE" id="PS50088">
    <property type="entry name" value="ANK_REPEAT"/>
    <property type="match status" value="1"/>
</dbReference>
<feature type="repeat" description="ANK" evidence="3">
    <location>
        <begin position="322"/>
        <end position="344"/>
    </location>
</feature>
<feature type="transmembrane region" description="Helical" evidence="4">
    <location>
        <begin position="21"/>
        <end position="43"/>
    </location>
</feature>
<evidence type="ECO:0000256" key="2">
    <source>
        <dbReference type="ARBA" id="ARBA00023043"/>
    </source>
</evidence>
<dbReference type="GO" id="GO:0045944">
    <property type="term" value="P:positive regulation of transcription by RNA polymerase II"/>
    <property type="evidence" value="ECO:0007669"/>
    <property type="project" value="TreeGrafter"/>
</dbReference>
<dbReference type="Gene3D" id="1.25.40.20">
    <property type="entry name" value="Ankyrin repeat-containing domain"/>
    <property type="match status" value="2"/>
</dbReference>
<reference evidence="5 6" key="1">
    <citation type="journal article" date="2019" name="Gigascience">
        <title>Whole-genome sequence of the oriental lung fluke Paragonimus westermani.</title>
        <authorList>
            <person name="Oey H."/>
            <person name="Zakrzewski M."/>
            <person name="Narain K."/>
            <person name="Devi K.R."/>
            <person name="Agatsuma T."/>
            <person name="Nawaratna S."/>
            <person name="Gobert G.N."/>
            <person name="Jones M.K."/>
            <person name="Ragan M.A."/>
            <person name="McManus D.P."/>
            <person name="Krause L."/>
        </authorList>
    </citation>
    <scope>NUCLEOTIDE SEQUENCE [LARGE SCALE GENOMIC DNA]</scope>
    <source>
        <strain evidence="5 6">IND2009</strain>
    </source>
</reference>
<keyword evidence="4" id="KW-0812">Transmembrane</keyword>